<comment type="subcellular location">
    <subcellularLocation>
        <location evidence="1">Cell membrane</location>
        <topology evidence="1">Multi-pass membrane protein</topology>
    </subcellularLocation>
</comment>
<organism evidence="10 11">
    <name type="scientific">Trichocoleus desertorum GB2-A4</name>
    <dbReference type="NCBI Taxonomy" id="2933944"/>
    <lineage>
        <taxon>Bacteria</taxon>
        <taxon>Bacillati</taxon>
        <taxon>Cyanobacteriota</taxon>
        <taxon>Cyanophyceae</taxon>
        <taxon>Leptolyngbyales</taxon>
        <taxon>Trichocoleusaceae</taxon>
        <taxon>Trichocoleus</taxon>
    </lineage>
</organism>
<protein>
    <submittedName>
        <fullName evidence="10">Glycosyltransferase family 39 protein</fullName>
        <ecNumber evidence="10">2.4.-.-</ecNumber>
    </submittedName>
</protein>
<dbReference type="Pfam" id="PF13231">
    <property type="entry name" value="PMT_2"/>
    <property type="match status" value="1"/>
</dbReference>
<keyword evidence="6 8" id="KW-1133">Transmembrane helix</keyword>
<evidence type="ECO:0000313" key="10">
    <source>
        <dbReference type="EMBL" id="MEP0815651.1"/>
    </source>
</evidence>
<feature type="transmembrane region" description="Helical" evidence="8">
    <location>
        <begin position="413"/>
        <end position="431"/>
    </location>
</feature>
<dbReference type="EC" id="2.4.-.-" evidence="10"/>
<dbReference type="InterPro" id="IPR050297">
    <property type="entry name" value="LipidA_mod_glycosyltrf_83"/>
</dbReference>
<comment type="caution">
    <text evidence="10">The sequence shown here is derived from an EMBL/GenBank/DDBJ whole genome shotgun (WGS) entry which is preliminary data.</text>
</comment>
<dbReference type="EMBL" id="JAMPKM010000001">
    <property type="protein sequence ID" value="MEP0815651.1"/>
    <property type="molecule type" value="Genomic_DNA"/>
</dbReference>
<dbReference type="GO" id="GO:0016757">
    <property type="term" value="F:glycosyltransferase activity"/>
    <property type="evidence" value="ECO:0007669"/>
    <property type="project" value="UniProtKB-KW"/>
</dbReference>
<evidence type="ECO:0000256" key="5">
    <source>
        <dbReference type="ARBA" id="ARBA00022692"/>
    </source>
</evidence>
<evidence type="ECO:0000256" key="2">
    <source>
        <dbReference type="ARBA" id="ARBA00022475"/>
    </source>
</evidence>
<feature type="transmembrane region" description="Helical" evidence="8">
    <location>
        <begin position="293"/>
        <end position="314"/>
    </location>
</feature>
<feature type="domain" description="Glycosyltransferase RgtA/B/C/D-like" evidence="9">
    <location>
        <begin position="103"/>
        <end position="273"/>
    </location>
</feature>
<feature type="transmembrane region" description="Helical" evidence="8">
    <location>
        <begin position="353"/>
        <end position="370"/>
    </location>
</feature>
<name>A0ABV0J1J1_9CYAN</name>
<evidence type="ECO:0000259" key="9">
    <source>
        <dbReference type="Pfam" id="PF13231"/>
    </source>
</evidence>
<sequence length="588" mass="64533">MYKHFKVLGFKFVVSLETLLILAIAIGVLLRLINLDNREFWYDEVLSLLLSTGQKTAYRGPKDLPVVLAQYTPLLDLPPEATVKDVVKTVVNLLKGLAGGEPHPPLFFLAQHLWLRLFGNGVAAVRSLGALLSVGAIASSYGLGRVLLGHRGGLLLAALLATNPFYLFHSLNVRMYGPLVLWAVLSAWALLEIIGFKQQKANDVQQKGQKTQEILWSLIFIGSVTAGLMTFYLFAYWVVALAVVVLYLDWRRWWHHGLRFGASVLLTVPWVLWGTKQQLRNADLGRFDAPAGFLGATIAHLGDVVNTLGTHLLLGDWVTSLPQTIITTAGVAVIGLLLVAVPRLWKQSERRTLGVALILGIFPLLLALGLDVVTGKFTLGFGWGRSMIVILPGCLLLLAVGLEQAFVSWRQSVAAAVLLLYIGINVGDFTLRPRSMFHELSEIITTTSQAGASNPTSTLIVMNSQAWGHVMRLAYYIPPEAPVTLLARESGDLAPSLEKVLEGQSVSEKSCKEFSASNCLASTPTAYDRVLWLESAKPVWSPSTTEAEKQQVQQVLDQHYNPVQTQRLTGTMLLDDLTVRLYTRSPAT</sequence>
<evidence type="ECO:0000313" key="11">
    <source>
        <dbReference type="Proteomes" id="UP001464891"/>
    </source>
</evidence>
<evidence type="ECO:0000256" key="8">
    <source>
        <dbReference type="SAM" id="Phobius"/>
    </source>
</evidence>
<keyword evidence="2" id="KW-1003">Cell membrane</keyword>
<feature type="transmembrane region" description="Helical" evidence="8">
    <location>
        <begin position="214"/>
        <end position="247"/>
    </location>
</feature>
<keyword evidence="4 10" id="KW-0808">Transferase</keyword>
<dbReference type="RefSeq" id="WP_190431198.1">
    <property type="nucleotide sequence ID" value="NZ_JAMPKM010000001.1"/>
</dbReference>
<keyword evidence="3 10" id="KW-0328">Glycosyltransferase</keyword>
<reference evidence="10 11" key="1">
    <citation type="submission" date="2022-04" db="EMBL/GenBank/DDBJ databases">
        <title>Positive selection, recombination, and allopatry shape intraspecific diversity of widespread and dominant cyanobacteria.</title>
        <authorList>
            <person name="Wei J."/>
            <person name="Shu W."/>
            <person name="Hu C."/>
        </authorList>
    </citation>
    <scope>NUCLEOTIDE SEQUENCE [LARGE SCALE GENOMIC DNA]</scope>
    <source>
        <strain evidence="10 11">GB2-A4</strain>
    </source>
</reference>
<proteinExistence type="predicted"/>
<dbReference type="PANTHER" id="PTHR33908">
    <property type="entry name" value="MANNOSYLTRANSFERASE YKCB-RELATED"/>
    <property type="match status" value="1"/>
</dbReference>
<keyword evidence="11" id="KW-1185">Reference proteome</keyword>
<evidence type="ECO:0000256" key="1">
    <source>
        <dbReference type="ARBA" id="ARBA00004651"/>
    </source>
</evidence>
<feature type="transmembrane region" description="Helical" evidence="8">
    <location>
        <begin position="253"/>
        <end position="273"/>
    </location>
</feature>
<feature type="transmembrane region" description="Helical" evidence="8">
    <location>
        <begin position="123"/>
        <end position="143"/>
    </location>
</feature>
<evidence type="ECO:0000256" key="4">
    <source>
        <dbReference type="ARBA" id="ARBA00022679"/>
    </source>
</evidence>
<dbReference type="Proteomes" id="UP001464891">
    <property type="component" value="Unassembled WGS sequence"/>
</dbReference>
<keyword evidence="7 8" id="KW-0472">Membrane</keyword>
<feature type="transmembrane region" description="Helical" evidence="8">
    <location>
        <begin position="320"/>
        <end position="341"/>
    </location>
</feature>
<evidence type="ECO:0000256" key="6">
    <source>
        <dbReference type="ARBA" id="ARBA00022989"/>
    </source>
</evidence>
<dbReference type="InterPro" id="IPR038731">
    <property type="entry name" value="RgtA/B/C-like"/>
</dbReference>
<dbReference type="PANTHER" id="PTHR33908:SF11">
    <property type="entry name" value="MEMBRANE PROTEIN"/>
    <property type="match status" value="1"/>
</dbReference>
<evidence type="ECO:0000256" key="7">
    <source>
        <dbReference type="ARBA" id="ARBA00023136"/>
    </source>
</evidence>
<gene>
    <name evidence="10" type="ORF">NC998_00905</name>
</gene>
<feature type="transmembrane region" description="Helical" evidence="8">
    <location>
        <begin position="12"/>
        <end position="33"/>
    </location>
</feature>
<keyword evidence="5 8" id="KW-0812">Transmembrane</keyword>
<feature type="transmembrane region" description="Helical" evidence="8">
    <location>
        <begin position="152"/>
        <end position="169"/>
    </location>
</feature>
<feature type="transmembrane region" description="Helical" evidence="8">
    <location>
        <begin position="175"/>
        <end position="194"/>
    </location>
</feature>
<accession>A0ABV0J1J1</accession>
<evidence type="ECO:0000256" key="3">
    <source>
        <dbReference type="ARBA" id="ARBA00022676"/>
    </source>
</evidence>
<feature type="transmembrane region" description="Helical" evidence="8">
    <location>
        <begin position="382"/>
        <end position="401"/>
    </location>
</feature>